<dbReference type="PANTHER" id="PTHR21426:SF12">
    <property type="entry name" value="EXOCYST COMPLEX COMPONENT 8"/>
    <property type="match status" value="1"/>
</dbReference>
<dbReference type="Gene3D" id="1.20.58.1220">
    <property type="entry name" value="Exo84p, C-terminal helical domain"/>
    <property type="match status" value="1"/>
</dbReference>
<feature type="domain" description="Exocyst component Exo84 C-terminal" evidence="14">
    <location>
        <begin position="444"/>
        <end position="644"/>
    </location>
</feature>
<evidence type="ECO:0000313" key="15">
    <source>
        <dbReference type="EMBL" id="TGZ83651.1"/>
    </source>
</evidence>
<dbReference type="SUPFAM" id="SSF74788">
    <property type="entry name" value="Cullin repeat-like"/>
    <property type="match status" value="1"/>
</dbReference>
<dbReference type="InterPro" id="IPR032403">
    <property type="entry name" value="Exo84_C"/>
</dbReference>
<dbReference type="PANTHER" id="PTHR21426">
    <property type="entry name" value="EXOCYST COMPLEX COMPONENT 8"/>
    <property type="match status" value="1"/>
</dbReference>
<feature type="compositionally biased region" description="Basic and acidic residues" evidence="13">
    <location>
        <begin position="1"/>
        <end position="13"/>
    </location>
</feature>
<dbReference type="Proteomes" id="UP000298138">
    <property type="component" value="Unassembled WGS sequence"/>
</dbReference>
<keyword evidence="8" id="KW-0968">Cytoplasmic vesicle</keyword>
<dbReference type="AlphaFoldDB" id="A0A4S2N3F4"/>
<evidence type="ECO:0000256" key="4">
    <source>
        <dbReference type="ARBA" id="ARBA00022448"/>
    </source>
</evidence>
<dbReference type="Pfam" id="PF16528">
    <property type="entry name" value="Exo84_C"/>
    <property type="match status" value="1"/>
</dbReference>
<name>A0A4S2N3F4_9PEZI</name>
<evidence type="ECO:0000256" key="9">
    <source>
        <dbReference type="ARBA" id="ARBA00057052"/>
    </source>
</evidence>
<evidence type="ECO:0000256" key="8">
    <source>
        <dbReference type="ARBA" id="ARBA00023329"/>
    </source>
</evidence>
<keyword evidence="6" id="KW-0653">Protein transport</keyword>
<dbReference type="InterPro" id="IPR042560">
    <property type="entry name" value="Exo84_C_2"/>
</dbReference>
<keyword evidence="16" id="KW-1185">Reference proteome</keyword>
<dbReference type="InterPro" id="IPR011993">
    <property type="entry name" value="PH-like_dom_sf"/>
</dbReference>
<evidence type="ECO:0000256" key="11">
    <source>
        <dbReference type="ARBA" id="ARBA00071741"/>
    </source>
</evidence>
<dbReference type="Pfam" id="PF25345">
    <property type="entry name" value="PH_EXO84"/>
    <property type="match status" value="1"/>
</dbReference>
<evidence type="ECO:0000256" key="3">
    <source>
        <dbReference type="ARBA" id="ARBA00021269"/>
    </source>
</evidence>
<comment type="subunit">
    <text evidence="10">Component of the exocyst complex.</text>
</comment>
<sequence>MDRSARPEKEKKSGISLRKKRSKMSKIKPTIGAPKLVPMPPMPGARGVGQPIAPPGAPPQVRSRDKDRVADMVKKRMSTRFTMIPGEGEDIPDIPAMPSIPAALMAGGKGGLQGPTGPTGSTLDVSAFRDPAFDPEKFVSTVLADASNEEIQDYQKRLQDIRNRASTDLQKNVFVNRTQFIIISKEIDKLKGEMRTLRSLLTDLHANTSSLKTESSFSSTASDVQARKAANRSSVADLNALHMSHLQALWKEVEGAQKFLPSVPGRHIVVDSRNWIELNAATWKARRIVHMVLLNDHLLVATVKKKRTDNNPNAGGRPMPQQIKHVAEKCWALSDIEMVDLQSNRKGVSNAINLRVGKESFVYQNDDPGKKADLLRQFKKSSDELRKAMRAETEDSMRRRDSVHFLTGRDPLLLEHGDLLNSLSAQGAGTAFFTVDGQTKNLRYIETRLDDLDEFIAHRKFDEAVAEVSSMRSLGQNLSKSNTLVSELINLKLDERSSKLASIITADLVANTGHKSVVKANITWLVKLDYEDRAREAFLEARSKLIKKRTRQVQFEGDVSAYISQIAIVQFTLIKNTVEIYNTCFDHRLASALVRWAHIHVKEYIELLDRQLETVNPESDVYKSCMDFTKSHSAMLVDAGLDFKELRRPVVRKSRARAAVGLGLQ</sequence>
<dbReference type="GO" id="GO:0006887">
    <property type="term" value="P:exocytosis"/>
    <property type="evidence" value="ECO:0007669"/>
    <property type="project" value="UniProtKB-KW"/>
</dbReference>
<dbReference type="OrthoDB" id="642193at2759"/>
<dbReference type="InterPro" id="IPR042561">
    <property type="entry name" value="Exo84_C_1"/>
</dbReference>
<keyword evidence="4" id="KW-0813">Transport</keyword>
<evidence type="ECO:0000256" key="10">
    <source>
        <dbReference type="ARBA" id="ARBA00065378"/>
    </source>
</evidence>
<gene>
    <name evidence="15" type="ORF">EX30DRAFT_338268</name>
</gene>
<evidence type="ECO:0000256" key="5">
    <source>
        <dbReference type="ARBA" id="ARBA00022483"/>
    </source>
</evidence>
<dbReference type="GO" id="GO:0030133">
    <property type="term" value="C:transport vesicle"/>
    <property type="evidence" value="ECO:0007669"/>
    <property type="project" value="UniProtKB-SubCell"/>
</dbReference>
<dbReference type="FunFam" id="2.30.29.30:FF:000264">
    <property type="entry name" value="Potential exocyst complex component Exo84"/>
    <property type="match status" value="1"/>
</dbReference>
<organism evidence="15 16">
    <name type="scientific">Ascodesmis nigricans</name>
    <dbReference type="NCBI Taxonomy" id="341454"/>
    <lineage>
        <taxon>Eukaryota</taxon>
        <taxon>Fungi</taxon>
        <taxon>Dikarya</taxon>
        <taxon>Ascomycota</taxon>
        <taxon>Pezizomycotina</taxon>
        <taxon>Pezizomycetes</taxon>
        <taxon>Pezizales</taxon>
        <taxon>Ascodesmidaceae</taxon>
        <taxon>Ascodesmis</taxon>
    </lineage>
</organism>
<evidence type="ECO:0000256" key="1">
    <source>
        <dbReference type="ARBA" id="ARBA00004398"/>
    </source>
</evidence>
<feature type="region of interest" description="Disordered" evidence="13">
    <location>
        <begin position="1"/>
        <end position="67"/>
    </location>
</feature>
<keyword evidence="5" id="KW-0268">Exocytosis</keyword>
<dbReference type="Gene3D" id="1.20.58.1210">
    <property type="entry name" value="Exo84p, N-terminal helical domain"/>
    <property type="match status" value="1"/>
</dbReference>
<dbReference type="FunCoup" id="A0A4S2N3F4">
    <property type="interactions" value="169"/>
</dbReference>
<dbReference type="GO" id="GO:0015031">
    <property type="term" value="P:protein transport"/>
    <property type="evidence" value="ECO:0007669"/>
    <property type="project" value="UniProtKB-KW"/>
</dbReference>
<evidence type="ECO:0000259" key="14">
    <source>
        <dbReference type="Pfam" id="PF16528"/>
    </source>
</evidence>
<comment type="similarity">
    <text evidence="2">Belongs to the EXO84 family.</text>
</comment>
<protein>
    <recommendedName>
        <fullName evidence="3">Exocyst complex component EXO84</fullName>
    </recommendedName>
    <alternativeName>
        <fullName evidence="11">Exocyst complex component exo84</fullName>
    </alternativeName>
</protein>
<comment type="subcellular location">
    <subcellularLocation>
        <location evidence="1">Cytoplasmic vesicle</location>
        <location evidence="1">Secretory vesicle</location>
    </subcellularLocation>
</comment>
<dbReference type="InterPro" id="IPR016159">
    <property type="entry name" value="Cullin_repeat-like_dom_sf"/>
</dbReference>
<evidence type="ECO:0000313" key="16">
    <source>
        <dbReference type="Proteomes" id="UP000298138"/>
    </source>
</evidence>
<evidence type="ECO:0000256" key="7">
    <source>
        <dbReference type="ARBA" id="ARBA00023054"/>
    </source>
</evidence>
<dbReference type="Gene3D" id="2.30.29.30">
    <property type="entry name" value="Pleckstrin-homology domain (PH domain)/Phosphotyrosine-binding domain (PTB)"/>
    <property type="match status" value="1"/>
</dbReference>
<proteinExistence type="inferred from homology"/>
<evidence type="ECO:0000256" key="6">
    <source>
        <dbReference type="ARBA" id="ARBA00022927"/>
    </source>
</evidence>
<dbReference type="EMBL" id="ML220113">
    <property type="protein sequence ID" value="TGZ83651.1"/>
    <property type="molecule type" value="Genomic_DNA"/>
</dbReference>
<feature type="compositionally biased region" description="Basic residues" evidence="13">
    <location>
        <begin position="17"/>
        <end position="26"/>
    </location>
</feature>
<evidence type="ECO:0000256" key="2">
    <source>
        <dbReference type="ARBA" id="ARBA00007210"/>
    </source>
</evidence>
<dbReference type="STRING" id="341454.A0A4S2N3F4"/>
<dbReference type="InParanoid" id="A0A4S2N3F4"/>
<dbReference type="Pfam" id="PF08700">
    <property type="entry name" value="VPS51_Exo84_N"/>
    <property type="match status" value="1"/>
</dbReference>
<accession>A0A4S2N3F4</accession>
<feature type="coiled-coil region" evidence="12">
    <location>
        <begin position="144"/>
        <end position="207"/>
    </location>
</feature>
<reference evidence="15 16" key="1">
    <citation type="submission" date="2019-04" db="EMBL/GenBank/DDBJ databases">
        <title>Comparative genomics and transcriptomics to analyze fruiting body development in filamentous ascomycetes.</title>
        <authorList>
            <consortium name="DOE Joint Genome Institute"/>
            <person name="Lutkenhaus R."/>
            <person name="Traeger S."/>
            <person name="Breuer J."/>
            <person name="Kuo A."/>
            <person name="Lipzen A."/>
            <person name="Pangilinan J."/>
            <person name="Dilworth D."/>
            <person name="Sandor L."/>
            <person name="Poggeler S."/>
            <person name="Barry K."/>
            <person name="Grigoriev I.V."/>
            <person name="Nowrousian M."/>
        </authorList>
    </citation>
    <scope>NUCLEOTIDE SEQUENCE [LARGE SCALE GENOMIC DNA]</scope>
    <source>
        <strain evidence="15 16">CBS 389.68</strain>
    </source>
</reference>
<dbReference type="GO" id="GO:0000145">
    <property type="term" value="C:exocyst"/>
    <property type="evidence" value="ECO:0007669"/>
    <property type="project" value="InterPro"/>
</dbReference>
<keyword evidence="7 12" id="KW-0175">Coiled coil</keyword>
<evidence type="ECO:0000256" key="13">
    <source>
        <dbReference type="SAM" id="MobiDB-lite"/>
    </source>
</evidence>
<evidence type="ECO:0000256" key="12">
    <source>
        <dbReference type="SAM" id="Coils"/>
    </source>
</evidence>
<dbReference type="InterPro" id="IPR033961">
    <property type="entry name" value="Exo84"/>
</dbReference>
<dbReference type="SUPFAM" id="SSF50729">
    <property type="entry name" value="PH domain-like"/>
    <property type="match status" value="1"/>
</dbReference>
<comment type="function">
    <text evidence="9">Involved in the secretory pathway as part of the exocyst complex which tethers secretory vesicles to the sites of exocytosis. Plays a role in both the assembly of the exocyst and the polarization of this complex to specific sites of the plasma membrane for exocytosis. Also involved in assembly of the spliceosome.</text>
</comment>
<dbReference type="GO" id="GO:0006893">
    <property type="term" value="P:Golgi to plasma membrane transport"/>
    <property type="evidence" value="ECO:0007669"/>
    <property type="project" value="TreeGrafter"/>
</dbReference>